<gene>
    <name evidence="1" type="ORF">COV54_02795</name>
</gene>
<comment type="caution">
    <text evidence="1">The sequence shown here is derived from an EMBL/GenBank/DDBJ whole genome shotgun (WGS) entry which is preliminary data.</text>
</comment>
<dbReference type="Proteomes" id="UP000228867">
    <property type="component" value="Unassembled WGS sequence"/>
</dbReference>
<dbReference type="AlphaFoldDB" id="A0A2H0NBM6"/>
<dbReference type="EMBL" id="PCWR01000058">
    <property type="protein sequence ID" value="PIR06293.1"/>
    <property type="molecule type" value="Genomic_DNA"/>
</dbReference>
<name>A0A2H0NBM6_9BACT</name>
<accession>A0A2H0NBM6</accession>
<reference evidence="1 2" key="1">
    <citation type="submission" date="2017-09" db="EMBL/GenBank/DDBJ databases">
        <title>Depth-based differentiation of microbial function through sediment-hosted aquifers and enrichment of novel symbionts in the deep terrestrial subsurface.</title>
        <authorList>
            <person name="Probst A.J."/>
            <person name="Ladd B."/>
            <person name="Jarett J.K."/>
            <person name="Geller-Mcgrath D.E."/>
            <person name="Sieber C.M."/>
            <person name="Emerson J.B."/>
            <person name="Anantharaman K."/>
            <person name="Thomas B.C."/>
            <person name="Malmstrom R."/>
            <person name="Stieglmeier M."/>
            <person name="Klingl A."/>
            <person name="Woyke T."/>
            <person name="Ryan C.M."/>
            <person name="Banfield J.F."/>
        </authorList>
    </citation>
    <scope>NUCLEOTIDE SEQUENCE [LARGE SCALE GENOMIC DNA]</scope>
    <source>
        <strain evidence="1">CG11_big_fil_rev_8_21_14_0_20_38_23</strain>
    </source>
</reference>
<proteinExistence type="predicted"/>
<sequence>MCAWEGGANTTFFFLAAHFAKRNTKFGGGGKALLRLSASDGQARAGPEGETSFPYGVNKNSCFLFAP</sequence>
<organism evidence="1 2">
    <name type="scientific">Candidatus Jorgensenbacteria bacterium CG11_big_fil_rev_8_21_14_0_20_38_23</name>
    <dbReference type="NCBI Taxonomy" id="1974594"/>
    <lineage>
        <taxon>Bacteria</taxon>
        <taxon>Candidatus Joergenseniibacteriota</taxon>
    </lineage>
</organism>
<protein>
    <submittedName>
        <fullName evidence="1">Uncharacterized protein</fullName>
    </submittedName>
</protein>
<evidence type="ECO:0000313" key="1">
    <source>
        <dbReference type="EMBL" id="PIR06293.1"/>
    </source>
</evidence>
<evidence type="ECO:0000313" key="2">
    <source>
        <dbReference type="Proteomes" id="UP000228867"/>
    </source>
</evidence>